<feature type="transmembrane region" description="Helical" evidence="5">
    <location>
        <begin position="6"/>
        <end position="28"/>
    </location>
</feature>
<comment type="caution">
    <text evidence="7">The sequence shown here is derived from an EMBL/GenBank/DDBJ whole genome shotgun (WGS) entry which is preliminary data.</text>
</comment>
<sequence length="306" mass="35499">MTPMVNSVLSFVLLGIGIVASIHILILLGRNNTNHEGYFRWMHRISGYLFFSLYLFICIIMFKKLEGYNILPPKAVIHAYIGIALFPLIIIKICIARFYKKFYRSLPVYGMILLIAVFLQIPLYAGLHFISAIKSQYISLSERGRLVRVNVNMGRKIVQQKCATCHSLERVYAHVKSEADWREYVSLMRAKDPAVMNDREALEALGYLVKNLGIDETKMDIQIGMRIILEKCHTCHTIERIFTSKKTRGEWAKTVEQMRSFDPFLLNDFEARQVNYYLGKVLALQELSQTRKEMHLISQNRDLLIQ</sequence>
<dbReference type="PROSITE" id="PS51007">
    <property type="entry name" value="CYTC"/>
    <property type="match status" value="1"/>
</dbReference>
<dbReference type="AlphaFoldDB" id="A0A1V4AXZ9"/>
<keyword evidence="5" id="KW-0472">Membrane</keyword>
<evidence type="ECO:0000256" key="2">
    <source>
        <dbReference type="ARBA" id="ARBA00022723"/>
    </source>
</evidence>
<dbReference type="Gene3D" id="1.10.760.10">
    <property type="entry name" value="Cytochrome c-like domain"/>
    <property type="match status" value="2"/>
</dbReference>
<proteinExistence type="predicted"/>
<name>A0A1V4AXZ9_9BACT</name>
<accession>A0A1V4AXZ9</accession>
<dbReference type="Pfam" id="PF20139">
    <property type="entry name" value="DUF6529"/>
    <property type="match status" value="1"/>
</dbReference>
<dbReference type="GO" id="GO:0020037">
    <property type="term" value="F:heme binding"/>
    <property type="evidence" value="ECO:0007669"/>
    <property type="project" value="InterPro"/>
</dbReference>
<dbReference type="Proteomes" id="UP000189681">
    <property type="component" value="Unassembled WGS sequence"/>
</dbReference>
<evidence type="ECO:0000256" key="1">
    <source>
        <dbReference type="ARBA" id="ARBA00022617"/>
    </source>
</evidence>
<keyword evidence="1 4" id="KW-0349">Heme</keyword>
<protein>
    <recommendedName>
        <fullName evidence="6">Cytochrome c domain-containing protein</fullName>
    </recommendedName>
</protein>
<dbReference type="InterPro" id="IPR045382">
    <property type="entry name" value="DUF6529"/>
</dbReference>
<evidence type="ECO:0000256" key="3">
    <source>
        <dbReference type="ARBA" id="ARBA00023004"/>
    </source>
</evidence>
<evidence type="ECO:0000259" key="6">
    <source>
        <dbReference type="PROSITE" id="PS51007"/>
    </source>
</evidence>
<dbReference type="InterPro" id="IPR036909">
    <property type="entry name" value="Cyt_c-like_dom_sf"/>
</dbReference>
<keyword evidence="5" id="KW-0812">Transmembrane</keyword>
<evidence type="ECO:0000313" key="7">
    <source>
        <dbReference type="EMBL" id="OOP58004.1"/>
    </source>
</evidence>
<gene>
    <name evidence="7" type="ORF">AYP45_00460</name>
</gene>
<dbReference type="SUPFAM" id="SSF46626">
    <property type="entry name" value="Cytochrome c"/>
    <property type="match status" value="2"/>
</dbReference>
<reference evidence="7 8" key="1">
    <citation type="journal article" date="2017" name="Water Res.">
        <title>Discovery and metagenomic analysis of an anammox bacterial enrichment related to Candidatus "Brocadia caroliniensis" in a full-scale glycerol-fed nitritation-denitritation separate centrate treatment process.</title>
        <authorList>
            <person name="Park H."/>
            <person name="Brotto A.C."/>
            <person name="van Loosdrecht M.C."/>
            <person name="Chandran K."/>
        </authorList>
    </citation>
    <scope>NUCLEOTIDE SEQUENCE [LARGE SCALE GENOMIC DNA]</scope>
    <source>
        <strain evidence="7">26THWARD</strain>
    </source>
</reference>
<feature type="transmembrane region" description="Helical" evidence="5">
    <location>
        <begin position="106"/>
        <end position="127"/>
    </location>
</feature>
<evidence type="ECO:0000313" key="8">
    <source>
        <dbReference type="Proteomes" id="UP000189681"/>
    </source>
</evidence>
<organism evidence="7 8">
    <name type="scientific">Candidatus Brocadia carolinensis</name>
    <dbReference type="NCBI Taxonomy" id="1004156"/>
    <lineage>
        <taxon>Bacteria</taxon>
        <taxon>Pseudomonadati</taxon>
        <taxon>Planctomycetota</taxon>
        <taxon>Candidatus Brocadiia</taxon>
        <taxon>Candidatus Brocadiales</taxon>
        <taxon>Candidatus Brocadiaceae</taxon>
        <taxon>Candidatus Brocadia</taxon>
    </lineage>
</organism>
<dbReference type="STRING" id="1004156.AYP45_00460"/>
<keyword evidence="2 4" id="KW-0479">Metal-binding</keyword>
<dbReference type="GO" id="GO:0046872">
    <property type="term" value="F:metal ion binding"/>
    <property type="evidence" value="ECO:0007669"/>
    <property type="project" value="UniProtKB-KW"/>
</dbReference>
<feature type="transmembrane region" description="Helical" evidence="5">
    <location>
        <begin position="77"/>
        <end position="99"/>
    </location>
</feature>
<dbReference type="EMBL" id="AYTS01000004">
    <property type="protein sequence ID" value="OOP58004.1"/>
    <property type="molecule type" value="Genomic_DNA"/>
</dbReference>
<dbReference type="InterPro" id="IPR009056">
    <property type="entry name" value="Cyt_c-like_dom"/>
</dbReference>
<keyword evidence="5" id="KW-1133">Transmembrane helix</keyword>
<feature type="domain" description="Cytochrome c" evidence="6">
    <location>
        <begin position="149"/>
        <end position="262"/>
    </location>
</feature>
<dbReference type="GO" id="GO:0009055">
    <property type="term" value="F:electron transfer activity"/>
    <property type="evidence" value="ECO:0007669"/>
    <property type="project" value="InterPro"/>
</dbReference>
<evidence type="ECO:0000256" key="4">
    <source>
        <dbReference type="PROSITE-ProRule" id="PRU00433"/>
    </source>
</evidence>
<feature type="transmembrane region" description="Helical" evidence="5">
    <location>
        <begin position="48"/>
        <end position="65"/>
    </location>
</feature>
<keyword evidence="3 4" id="KW-0408">Iron</keyword>
<evidence type="ECO:0000256" key="5">
    <source>
        <dbReference type="SAM" id="Phobius"/>
    </source>
</evidence>